<gene>
    <name evidence="6" type="ORF">M0811_12498</name>
</gene>
<dbReference type="Pfam" id="PF09754">
    <property type="entry name" value="PAC2"/>
    <property type="match status" value="1"/>
</dbReference>
<proteinExistence type="inferred from homology"/>
<comment type="caution">
    <text evidence="6">The sequence shown here is derived from an EMBL/GenBank/DDBJ whole genome shotgun (WGS) entry which is preliminary data.</text>
</comment>
<comment type="similarity">
    <text evidence="3 4">Belongs to the PSMG2 family.</text>
</comment>
<evidence type="ECO:0000313" key="7">
    <source>
        <dbReference type="Proteomes" id="UP001149090"/>
    </source>
</evidence>
<dbReference type="AlphaFoldDB" id="A0A9Q0L884"/>
<evidence type="ECO:0000256" key="2">
    <source>
        <dbReference type="ARBA" id="ARBA00023186"/>
    </source>
</evidence>
<accession>A0A9Q0L884</accession>
<keyword evidence="7" id="KW-1185">Reference proteome</keyword>
<keyword evidence="6" id="KW-0647">Proteasome</keyword>
<dbReference type="GO" id="GO:0005829">
    <property type="term" value="C:cytosol"/>
    <property type="evidence" value="ECO:0007669"/>
    <property type="project" value="TreeGrafter"/>
</dbReference>
<organism evidence="6 7">
    <name type="scientific">Anaeramoeba ignava</name>
    <name type="common">Anaerobic marine amoeba</name>
    <dbReference type="NCBI Taxonomy" id="1746090"/>
    <lineage>
        <taxon>Eukaryota</taxon>
        <taxon>Metamonada</taxon>
        <taxon>Anaeramoebidae</taxon>
        <taxon>Anaeramoeba</taxon>
    </lineage>
</organism>
<protein>
    <recommendedName>
        <fullName evidence="1 4">Proteasome assembly chaperone 2</fullName>
    </recommendedName>
</protein>
<dbReference type="PANTHER" id="PTHR12970">
    <property type="entry name" value="PROTEASOME ASSEMBLY CHAPERONE 2"/>
    <property type="match status" value="1"/>
</dbReference>
<dbReference type="EMBL" id="JAPDFW010000119">
    <property type="protein sequence ID" value="KAJ5068162.1"/>
    <property type="molecule type" value="Genomic_DNA"/>
</dbReference>
<keyword evidence="5" id="KW-0175">Coiled coil</keyword>
<dbReference type="InterPro" id="IPR038389">
    <property type="entry name" value="PSMG2_sf"/>
</dbReference>
<evidence type="ECO:0000256" key="4">
    <source>
        <dbReference type="PIRNR" id="PIRNR010044"/>
    </source>
</evidence>
<dbReference type="OrthoDB" id="10260712at2759"/>
<comment type="function">
    <text evidence="4">Chaperone protein which promotes assembly of the 20S proteasome as part of a heterodimer with PSMG1.</text>
</comment>
<dbReference type="GO" id="GO:0043248">
    <property type="term" value="P:proteasome assembly"/>
    <property type="evidence" value="ECO:0007669"/>
    <property type="project" value="TreeGrafter"/>
</dbReference>
<dbReference type="Gene3D" id="3.40.50.10900">
    <property type="entry name" value="PAC-like subunit"/>
    <property type="match status" value="2"/>
</dbReference>
<comment type="subunit">
    <text evidence="4">Forms a heterodimer with PSMG1.</text>
</comment>
<dbReference type="GO" id="GO:0000502">
    <property type="term" value="C:proteasome complex"/>
    <property type="evidence" value="ECO:0007669"/>
    <property type="project" value="UniProtKB-KW"/>
</dbReference>
<dbReference type="PANTHER" id="PTHR12970:SF1">
    <property type="entry name" value="PROTEASOME ASSEMBLY CHAPERONE 2"/>
    <property type="match status" value="1"/>
</dbReference>
<dbReference type="OMA" id="INTSMEV"/>
<dbReference type="InterPro" id="IPR019151">
    <property type="entry name" value="Proteasome_assmbl_chaperone_2"/>
</dbReference>
<keyword evidence="2 4" id="KW-0143">Chaperone</keyword>
<dbReference type="Proteomes" id="UP001149090">
    <property type="component" value="Unassembled WGS sequence"/>
</dbReference>
<dbReference type="InterPro" id="IPR016562">
    <property type="entry name" value="Proteasome_assmbl_chp_2_euk"/>
</dbReference>
<dbReference type="PIRSF" id="PIRSF010044">
    <property type="entry name" value="UCP010044"/>
    <property type="match status" value="1"/>
</dbReference>
<dbReference type="GO" id="GO:0005634">
    <property type="term" value="C:nucleus"/>
    <property type="evidence" value="ECO:0007669"/>
    <property type="project" value="TreeGrafter"/>
</dbReference>
<sequence>MEFHLIDSKFQGFKDFTLILPTLSFGNVSQLAIDLILLNSQAIKIGILDHSCLSPFIGNDCISPDQTNSGQINTSMEVYVKEKFAIIQQRSPVFLMYGKLFATDLMNWIQQQNFANIIFVTGADASFRTDKMITNKQIIYQMNMTKSGIDLNFDFHNFNEIEWKNRSLIRSCGLFHRYIDEIVLENEKENEKENENENENDQNQKIQIESQMENLSIEPKETKLGFVALILFCYEGDNFYESELMAQAINQLTNLITLKPNEWKKPYSWNFLVGREVDAAIY</sequence>
<name>A0A9Q0L884_ANAIG</name>
<reference evidence="6" key="1">
    <citation type="submission" date="2022-10" db="EMBL/GenBank/DDBJ databases">
        <title>Novel sulphate-reducing endosymbionts in the free-living metamonad Anaeramoeba.</title>
        <authorList>
            <person name="Jerlstrom-Hultqvist J."/>
            <person name="Cepicka I."/>
            <person name="Gallot-Lavallee L."/>
            <person name="Salas-Leiva D."/>
            <person name="Curtis B.A."/>
            <person name="Zahonova K."/>
            <person name="Pipaliya S."/>
            <person name="Dacks J."/>
            <person name="Roger A.J."/>
        </authorList>
    </citation>
    <scope>NUCLEOTIDE SEQUENCE</scope>
    <source>
        <strain evidence="6">BMAN</strain>
    </source>
</reference>
<evidence type="ECO:0000313" key="6">
    <source>
        <dbReference type="EMBL" id="KAJ5068162.1"/>
    </source>
</evidence>
<feature type="coiled-coil region" evidence="5">
    <location>
        <begin position="179"/>
        <end position="218"/>
    </location>
</feature>
<evidence type="ECO:0000256" key="5">
    <source>
        <dbReference type="SAM" id="Coils"/>
    </source>
</evidence>
<evidence type="ECO:0000256" key="3">
    <source>
        <dbReference type="ARBA" id="ARBA00025745"/>
    </source>
</evidence>
<evidence type="ECO:0000256" key="1">
    <source>
        <dbReference type="ARBA" id="ARBA00019186"/>
    </source>
</evidence>